<proteinExistence type="predicted"/>
<dbReference type="EMBL" id="FNZE01000011">
    <property type="protein sequence ID" value="SEJ57687.1"/>
    <property type="molecule type" value="Genomic_DNA"/>
</dbReference>
<evidence type="ECO:0000313" key="3">
    <source>
        <dbReference type="Proteomes" id="UP000242930"/>
    </source>
</evidence>
<keyword evidence="3" id="KW-1185">Reference proteome</keyword>
<dbReference type="InterPro" id="IPR018875">
    <property type="entry name" value="Antirepressor_Ant_N"/>
</dbReference>
<evidence type="ECO:0000259" key="1">
    <source>
        <dbReference type="Pfam" id="PF10547"/>
    </source>
</evidence>
<sequence>MNVMSKNITAAAQVIPFRKAELLLIDHVGEPFVPMKPVVEGMGLAWSGQHEKLSSGRFQATIKEIVIVAGDSKQRAMTCLPLRKLTGWLMSISPNKVKPELRDGIIAYQNECDDVLWSYWNEGRAVRNDDRTIDTVLNTTIGTDGFRCLAAVVEGKARVLPAPVRRQAKAKLWAQVHAAFSVRRAEDIPAAQLDAARNFVAAYALEGEWLPKVKEEEFVLGFYEAQEVCHLVHHAIWCVYRWDSSIAAGVKAMNYPVWLDAFEHFQEARRSARRIEHMMPQILDHFRGKHGGLLPEDCAARCVAA</sequence>
<feature type="domain" description="Antirepressor protein ant N-terminal" evidence="1">
    <location>
        <begin position="14"/>
        <end position="125"/>
    </location>
</feature>
<evidence type="ECO:0000313" key="2">
    <source>
        <dbReference type="EMBL" id="SEJ57687.1"/>
    </source>
</evidence>
<name>A0A1H7A1A6_9PSED</name>
<dbReference type="Proteomes" id="UP000242930">
    <property type="component" value="Unassembled WGS sequence"/>
</dbReference>
<gene>
    <name evidence="2" type="ORF">SAMN05216201_11161</name>
</gene>
<accession>A0A1H7A1A6</accession>
<dbReference type="OrthoDB" id="1042522at2"/>
<dbReference type="STRING" id="915471.SAMN05216201_11161"/>
<dbReference type="Pfam" id="PF10547">
    <property type="entry name" value="P22_AR_N"/>
    <property type="match status" value="1"/>
</dbReference>
<protein>
    <submittedName>
        <fullName evidence="2">P22_AR N-terminal domain-containing protein</fullName>
    </submittedName>
</protein>
<dbReference type="PRINTS" id="PR01994">
    <property type="entry name" value="ANTIREPRESSR"/>
</dbReference>
<reference evidence="3" key="1">
    <citation type="submission" date="2016-10" db="EMBL/GenBank/DDBJ databases">
        <authorList>
            <person name="Varghese N."/>
            <person name="Submissions S."/>
        </authorList>
    </citation>
    <scope>NUCLEOTIDE SEQUENCE [LARGE SCALE GENOMIC DNA]</scope>
    <source>
        <strain evidence="3">LMG 25967</strain>
    </source>
</reference>
<organism evidence="2 3">
    <name type="scientific">Pseudomonas linyingensis</name>
    <dbReference type="NCBI Taxonomy" id="915471"/>
    <lineage>
        <taxon>Bacteria</taxon>
        <taxon>Pseudomonadati</taxon>
        <taxon>Pseudomonadota</taxon>
        <taxon>Gammaproteobacteria</taxon>
        <taxon>Pseudomonadales</taxon>
        <taxon>Pseudomonadaceae</taxon>
        <taxon>Pseudomonas</taxon>
    </lineage>
</organism>
<dbReference type="AlphaFoldDB" id="A0A1H7A1A6"/>